<dbReference type="RefSeq" id="WP_069207658.1">
    <property type="nucleotide sequence ID" value="NZ_CP014169.1"/>
</dbReference>
<evidence type="ECO:0000313" key="5">
    <source>
        <dbReference type="Proteomes" id="UP000094256"/>
    </source>
</evidence>
<accession>A0A1B3ZI34</accession>
<dbReference type="SUPFAM" id="SSF52172">
    <property type="entry name" value="CheY-like"/>
    <property type="match status" value="1"/>
</dbReference>
<proteinExistence type="predicted"/>
<protein>
    <recommendedName>
        <fullName evidence="3">Response regulatory domain-containing protein</fullName>
    </recommendedName>
</protein>
<organism evidence="4 5">
    <name type="scientific">Sphingomonas panacis</name>
    <dbReference type="NCBI Taxonomy" id="1560345"/>
    <lineage>
        <taxon>Bacteria</taxon>
        <taxon>Pseudomonadati</taxon>
        <taxon>Pseudomonadota</taxon>
        <taxon>Alphaproteobacteria</taxon>
        <taxon>Sphingomonadales</taxon>
        <taxon>Sphingomonadaceae</taxon>
        <taxon>Sphingomonas</taxon>
    </lineage>
</organism>
<feature type="modified residue" description="4-aspartylphosphate" evidence="2">
    <location>
        <position position="87"/>
    </location>
</feature>
<evidence type="ECO:0000259" key="3">
    <source>
        <dbReference type="PROSITE" id="PS50110"/>
    </source>
</evidence>
<dbReference type="GO" id="GO:0000160">
    <property type="term" value="P:phosphorelay signal transduction system"/>
    <property type="evidence" value="ECO:0007669"/>
    <property type="project" value="InterPro"/>
</dbReference>
<evidence type="ECO:0000256" key="1">
    <source>
        <dbReference type="ARBA" id="ARBA00022553"/>
    </source>
</evidence>
<dbReference type="Pfam" id="PF00072">
    <property type="entry name" value="Response_reg"/>
    <property type="match status" value="1"/>
</dbReference>
<dbReference type="InterPro" id="IPR011006">
    <property type="entry name" value="CheY-like_superfamily"/>
</dbReference>
<dbReference type="PANTHER" id="PTHR44591:SF3">
    <property type="entry name" value="RESPONSE REGULATORY DOMAIN-CONTAINING PROTEIN"/>
    <property type="match status" value="1"/>
</dbReference>
<name>A0A1B3ZI34_9SPHN</name>
<evidence type="ECO:0000256" key="2">
    <source>
        <dbReference type="PROSITE-ProRule" id="PRU00169"/>
    </source>
</evidence>
<dbReference type="PANTHER" id="PTHR44591">
    <property type="entry name" value="STRESS RESPONSE REGULATOR PROTEIN 1"/>
    <property type="match status" value="1"/>
</dbReference>
<gene>
    <name evidence="4" type="ORF">AWL63_23175</name>
</gene>
<dbReference type="InterPro" id="IPR001789">
    <property type="entry name" value="Sig_transdc_resp-reg_receiver"/>
</dbReference>
<geneLocation type="plasmid" evidence="5"/>
<reference evidence="4 5" key="1">
    <citation type="submission" date="2016-01" db="EMBL/GenBank/DDBJ databases">
        <title>Complete genome and mega plasmid sequence of Sphingomonas panacis DCY99 elicits systemic resistance in rice to Xanthomonas oryzae.</title>
        <authorList>
            <person name="Kim Y.J."/>
            <person name="Yang D.C."/>
            <person name="Sing P."/>
        </authorList>
    </citation>
    <scope>NUCLEOTIDE SEQUENCE [LARGE SCALE GENOMIC DNA]</scope>
    <source>
        <strain evidence="4 5">DCY99</strain>
        <plasmid evidence="5">Plasmid</plasmid>
    </source>
</reference>
<dbReference type="SMART" id="SM00448">
    <property type="entry name" value="REC"/>
    <property type="match status" value="1"/>
</dbReference>
<dbReference type="AlphaFoldDB" id="A0A1B3ZI34"/>
<keyword evidence="1 2" id="KW-0597">Phosphoprotein</keyword>
<keyword evidence="5" id="KW-1185">Reference proteome</keyword>
<dbReference type="KEGG" id="span:AWL63_23175"/>
<dbReference type="InterPro" id="IPR050595">
    <property type="entry name" value="Bact_response_regulator"/>
</dbReference>
<dbReference type="PROSITE" id="PS50110">
    <property type="entry name" value="RESPONSE_REGULATORY"/>
    <property type="match status" value="1"/>
</dbReference>
<evidence type="ECO:0000313" key="4">
    <source>
        <dbReference type="EMBL" id="AOH87088.1"/>
    </source>
</evidence>
<keyword evidence="4" id="KW-0614">Plasmid</keyword>
<dbReference type="Gene3D" id="3.40.50.2300">
    <property type="match status" value="1"/>
</dbReference>
<dbReference type="OrthoDB" id="7774278at2"/>
<dbReference type="EMBL" id="CP014169">
    <property type="protein sequence ID" value="AOH87088.1"/>
    <property type="molecule type" value="Genomic_DNA"/>
</dbReference>
<feature type="domain" description="Response regulatory" evidence="3">
    <location>
        <begin position="37"/>
        <end position="154"/>
    </location>
</feature>
<sequence length="160" mass="16936">MLDHGVIGWRCSGDRPPPGDVSPDGAGSLPQAFLEQPVLIIEDEAMIAWTLDSLLEDLGFVSITITARGEDAIAAATQLQPGLIVSDINLGIRGMDGIAATIAIRRTRLIPILFVTGHAGADATARIGHDLPDALVLRKPIAYSDLQRALVRLSQALKPS</sequence>
<dbReference type="Proteomes" id="UP000094256">
    <property type="component" value="Plasmid unnamed"/>
</dbReference>